<protein>
    <submittedName>
        <fullName evidence="2">Molybdopterin biosynthesis protein MoeB</fullName>
    </submittedName>
</protein>
<evidence type="ECO:0000313" key="3">
    <source>
        <dbReference type="Proteomes" id="UP000319852"/>
    </source>
</evidence>
<dbReference type="Gene3D" id="3.40.250.10">
    <property type="entry name" value="Rhodanese-like domain"/>
    <property type="match status" value="1"/>
</dbReference>
<evidence type="ECO:0000259" key="1">
    <source>
        <dbReference type="PROSITE" id="PS50206"/>
    </source>
</evidence>
<proteinExistence type="predicted"/>
<evidence type="ECO:0000313" key="2">
    <source>
        <dbReference type="EMBL" id="QDS97369.1"/>
    </source>
</evidence>
<dbReference type="OrthoDB" id="274952at2"/>
<feature type="domain" description="Rhodanese" evidence="1">
    <location>
        <begin position="83"/>
        <end position="167"/>
    </location>
</feature>
<dbReference type="InterPro" id="IPR036873">
    <property type="entry name" value="Rhodanese-like_dom_sf"/>
</dbReference>
<reference evidence="2 3" key="1">
    <citation type="submission" date="2019-02" db="EMBL/GenBank/DDBJ databases">
        <title>Deep-cultivation of Planctomycetes and their phenomic and genomic characterization uncovers novel biology.</title>
        <authorList>
            <person name="Wiegand S."/>
            <person name="Jogler M."/>
            <person name="Boedeker C."/>
            <person name="Pinto D."/>
            <person name="Vollmers J."/>
            <person name="Rivas-Marin E."/>
            <person name="Kohn T."/>
            <person name="Peeters S.H."/>
            <person name="Heuer A."/>
            <person name="Rast P."/>
            <person name="Oberbeckmann S."/>
            <person name="Bunk B."/>
            <person name="Jeske O."/>
            <person name="Meyerdierks A."/>
            <person name="Storesund J.E."/>
            <person name="Kallscheuer N."/>
            <person name="Luecker S."/>
            <person name="Lage O.M."/>
            <person name="Pohl T."/>
            <person name="Merkel B.J."/>
            <person name="Hornburger P."/>
            <person name="Mueller R.-W."/>
            <person name="Bruemmer F."/>
            <person name="Labrenz M."/>
            <person name="Spormann A.M."/>
            <person name="Op den Camp H."/>
            <person name="Overmann J."/>
            <person name="Amann R."/>
            <person name="Jetten M.S.M."/>
            <person name="Mascher T."/>
            <person name="Medema M.H."/>
            <person name="Devos D.P."/>
            <person name="Kaster A.-K."/>
            <person name="Ovreas L."/>
            <person name="Rohde M."/>
            <person name="Galperin M.Y."/>
            <person name="Jogler C."/>
        </authorList>
    </citation>
    <scope>NUCLEOTIDE SEQUENCE [LARGE SCALE GENOMIC DNA]</scope>
    <source>
        <strain evidence="2 3">HG15A2</strain>
    </source>
</reference>
<keyword evidence="3" id="KW-1185">Reference proteome</keyword>
<dbReference type="RefSeq" id="WP_145057689.1">
    <property type="nucleotide sequence ID" value="NZ_CP036263.1"/>
</dbReference>
<gene>
    <name evidence="2" type="ORF">HG15A2_06300</name>
</gene>
<dbReference type="Proteomes" id="UP000319852">
    <property type="component" value="Chromosome"/>
</dbReference>
<dbReference type="PROSITE" id="PS50206">
    <property type="entry name" value="RHODANESE_3"/>
    <property type="match status" value="1"/>
</dbReference>
<dbReference type="InterPro" id="IPR050229">
    <property type="entry name" value="GlpE_sulfurtransferase"/>
</dbReference>
<dbReference type="AlphaFoldDB" id="A0A517MR77"/>
<dbReference type="SMART" id="SM00450">
    <property type="entry name" value="RHOD"/>
    <property type="match status" value="1"/>
</dbReference>
<organism evidence="2 3">
    <name type="scientific">Adhaeretor mobilis</name>
    <dbReference type="NCBI Taxonomy" id="1930276"/>
    <lineage>
        <taxon>Bacteria</taxon>
        <taxon>Pseudomonadati</taxon>
        <taxon>Planctomycetota</taxon>
        <taxon>Planctomycetia</taxon>
        <taxon>Pirellulales</taxon>
        <taxon>Lacipirellulaceae</taxon>
        <taxon>Adhaeretor</taxon>
    </lineage>
</organism>
<dbReference type="PANTHER" id="PTHR43031">
    <property type="entry name" value="FAD-DEPENDENT OXIDOREDUCTASE"/>
    <property type="match status" value="1"/>
</dbReference>
<dbReference type="KEGG" id="amob:HG15A2_06300"/>
<dbReference type="SUPFAM" id="SSF52821">
    <property type="entry name" value="Rhodanese/Cell cycle control phosphatase"/>
    <property type="match status" value="1"/>
</dbReference>
<accession>A0A517MR77</accession>
<name>A0A517MR77_9BACT</name>
<dbReference type="EMBL" id="CP036263">
    <property type="protein sequence ID" value="QDS97369.1"/>
    <property type="molecule type" value="Genomic_DNA"/>
</dbReference>
<dbReference type="CDD" id="cd00158">
    <property type="entry name" value="RHOD"/>
    <property type="match status" value="1"/>
</dbReference>
<dbReference type="PANTHER" id="PTHR43031:SF16">
    <property type="entry name" value="OXIDOREDUCTASE"/>
    <property type="match status" value="1"/>
</dbReference>
<sequence length="194" mass="21691">MSAIHILKIKVSTLVAKKSTKVLASIFLSLSLLAFLVTGPFGGAQQMLGAKSIEEAILQFEPQFSDVRNIEPAQWQRISQDVTQGDFVLVDVRTQEERAVSVIPRSISYSEYQANRSQYKNHQVVVYCTIGYRSALVARQLCQQGENAVNLRGGILRWIQLGGSLKDQAGEQIKEVHTYGQAWNFVPTDYVATW</sequence>
<dbReference type="InterPro" id="IPR001763">
    <property type="entry name" value="Rhodanese-like_dom"/>
</dbReference>
<dbReference type="Pfam" id="PF00581">
    <property type="entry name" value="Rhodanese"/>
    <property type="match status" value="1"/>
</dbReference>